<protein>
    <submittedName>
        <fullName evidence="1">Uncharacterized protein</fullName>
    </submittedName>
</protein>
<name>A0A0A3JIJ0_9BACI</name>
<comment type="caution">
    <text evidence="1">The sequence shown here is derived from an EMBL/GenBank/DDBJ whole genome shotgun (WGS) entry which is preliminary data.</text>
</comment>
<reference evidence="1 2" key="1">
    <citation type="submission" date="2014-02" db="EMBL/GenBank/DDBJ databases">
        <title>Draft genome sequence of Lysinibacillus odysseyi NBRC 100172.</title>
        <authorList>
            <person name="Zhang F."/>
            <person name="Wang G."/>
            <person name="Zhang L."/>
        </authorList>
    </citation>
    <scope>NUCLEOTIDE SEQUENCE [LARGE SCALE GENOMIC DNA]</scope>
    <source>
        <strain evidence="1 2">NBRC 100172</strain>
    </source>
</reference>
<dbReference type="OrthoDB" id="2739879at2"/>
<dbReference type="EMBL" id="JPVP01000050">
    <property type="protein sequence ID" value="KGR86777.1"/>
    <property type="molecule type" value="Genomic_DNA"/>
</dbReference>
<sequence length="172" mass="20262">MKDSYKKQLAEKLKIAKQKSQRNNIIRHLPLPLADVLKNRPYMTTPKLETILMGVNQKWGFALHTHEFIKKYPDNRIEVSWEKDVLQFVASTEPTHKHACLLTGFENSPLFIVERHWAVQHFQALWEGIGLKDLWLFDEELTFGLLICRYGGYIEHDPNPGEYFYAITYWGE</sequence>
<dbReference type="eggNOG" id="ENOG5032UEH">
    <property type="taxonomic scope" value="Bacteria"/>
</dbReference>
<gene>
    <name evidence="1" type="ORF">CD32_05425</name>
</gene>
<evidence type="ECO:0000313" key="2">
    <source>
        <dbReference type="Proteomes" id="UP000030437"/>
    </source>
</evidence>
<accession>A0A0A3JIJ0</accession>
<keyword evidence="2" id="KW-1185">Reference proteome</keyword>
<evidence type="ECO:0000313" key="1">
    <source>
        <dbReference type="EMBL" id="KGR86777.1"/>
    </source>
</evidence>
<dbReference type="RefSeq" id="WP_036152101.1">
    <property type="nucleotide sequence ID" value="NZ_AVCX01000011.1"/>
</dbReference>
<organism evidence="1 2">
    <name type="scientific">Lysinibacillus odysseyi 34hs-1 = NBRC 100172</name>
    <dbReference type="NCBI Taxonomy" id="1220589"/>
    <lineage>
        <taxon>Bacteria</taxon>
        <taxon>Bacillati</taxon>
        <taxon>Bacillota</taxon>
        <taxon>Bacilli</taxon>
        <taxon>Bacillales</taxon>
        <taxon>Bacillaceae</taxon>
        <taxon>Lysinibacillus</taxon>
    </lineage>
</organism>
<dbReference type="Proteomes" id="UP000030437">
    <property type="component" value="Unassembled WGS sequence"/>
</dbReference>
<proteinExistence type="predicted"/>
<dbReference type="AlphaFoldDB" id="A0A0A3JIJ0"/>